<protein>
    <submittedName>
        <fullName evidence="2">Uncharacterized protein</fullName>
    </submittedName>
</protein>
<dbReference type="EMBL" id="OU594952">
    <property type="protein sequence ID" value="CAG9279484.1"/>
    <property type="molecule type" value="Genomic_DNA"/>
</dbReference>
<feature type="compositionally biased region" description="Basic and acidic residues" evidence="1">
    <location>
        <begin position="196"/>
        <end position="207"/>
    </location>
</feature>
<feature type="region of interest" description="Disordered" evidence="1">
    <location>
        <begin position="162"/>
        <end position="207"/>
    </location>
</feature>
<evidence type="ECO:0000313" key="2">
    <source>
        <dbReference type="EMBL" id="CAG9279484.1"/>
    </source>
</evidence>
<sequence>MSGGNSLNFGSQNVFHEEEVIEREHDLSEYAEEDEEEEEIDDEEDTHCHEIYDTDEYDEQIIESIFDLKEDPKTQEEYDCQIRKLIPIVYKDQDVDADSMIRKCPVQSELYIYLKQMYWYQKHNGAVTEEVNDAQEVVEDQNKLPLAAKTRSIMEIYARRALSREQTSDRPNQSSFDDEESIDDNGDETEENYDSESERDVDESVRSSDALKEYALRALGVSSGPEWEKATAINIHHDAISQVHKALFDICHNGRGRQDMLFRSHQFSGRSTLLHSDGSEKCVNEHDEFDPDEARKDERDSRLERGEDWIVKREIPGSTDVGEAGNAPHIQNGSFDQEEDEDETEYDEQVIESIFDLKEDPKTREEYDLQIRKLIPIVYKNQDVDADSMIRKCPVQSELYTYLKQMYWYQKHNGAVMDGTDEDDKSPEVKQREDGSPKAKKMTLMEIFVRRALLGESIHSDNHADENKVCSLSESIVDDFCEDADIVEEAYTHKYCGYRDQAGTVRNPDESNDSSKEIEVMEETEVEELVDDSGDEEDVEIVFDGSEREEIEEEYIEEIEETDTEYEEEIEESSTAFKETKDFLLRLQDDVKAFRLW</sequence>
<gene>
    <name evidence="2" type="ORF">PTTT1_LOCUS10223</name>
</gene>
<feature type="compositionally biased region" description="Basic and acidic residues" evidence="1">
    <location>
        <begin position="15"/>
        <end position="28"/>
    </location>
</feature>
<accession>A0A8J9X484</accession>
<feature type="compositionally biased region" description="Polar residues" evidence="1">
    <location>
        <begin position="1"/>
        <end position="14"/>
    </location>
</feature>
<reference evidence="2" key="1">
    <citation type="submission" date="2022-02" db="EMBL/GenBank/DDBJ databases">
        <authorList>
            <person name="Giguere J D."/>
        </authorList>
    </citation>
    <scope>NUCLEOTIDE SEQUENCE</scope>
    <source>
        <strain evidence="2">CCAP 1055/1</strain>
    </source>
</reference>
<dbReference type="Proteomes" id="UP000836788">
    <property type="component" value="Chromosome 11"/>
</dbReference>
<evidence type="ECO:0000256" key="1">
    <source>
        <dbReference type="SAM" id="MobiDB-lite"/>
    </source>
</evidence>
<feature type="compositionally biased region" description="Acidic residues" evidence="1">
    <location>
        <begin position="29"/>
        <end position="45"/>
    </location>
</feature>
<feature type="region of interest" description="Disordered" evidence="1">
    <location>
        <begin position="277"/>
        <end position="302"/>
    </location>
</feature>
<feature type="region of interest" description="Disordered" evidence="1">
    <location>
        <begin position="1"/>
        <end position="45"/>
    </location>
</feature>
<feature type="region of interest" description="Disordered" evidence="1">
    <location>
        <begin position="314"/>
        <end position="344"/>
    </location>
</feature>
<name>A0A8J9X484_PHATR</name>
<dbReference type="AlphaFoldDB" id="A0A8J9X484"/>
<feature type="compositionally biased region" description="Basic and acidic residues" evidence="1">
    <location>
        <begin position="426"/>
        <end position="437"/>
    </location>
</feature>
<proteinExistence type="predicted"/>
<feature type="compositionally biased region" description="Acidic residues" evidence="1">
    <location>
        <begin position="176"/>
        <end position="195"/>
    </location>
</feature>
<feature type="region of interest" description="Disordered" evidence="1">
    <location>
        <begin position="418"/>
        <end position="438"/>
    </location>
</feature>
<organism evidence="2">
    <name type="scientific">Phaeodactylum tricornutum</name>
    <name type="common">Diatom</name>
    <dbReference type="NCBI Taxonomy" id="2850"/>
    <lineage>
        <taxon>Eukaryota</taxon>
        <taxon>Sar</taxon>
        <taxon>Stramenopiles</taxon>
        <taxon>Ochrophyta</taxon>
        <taxon>Bacillariophyta</taxon>
        <taxon>Bacillariophyceae</taxon>
        <taxon>Bacillariophycidae</taxon>
        <taxon>Naviculales</taxon>
        <taxon>Phaeodactylaceae</taxon>
        <taxon>Phaeodactylum</taxon>
    </lineage>
</organism>